<dbReference type="PANTHER" id="PTHR47967:SF36">
    <property type="entry name" value="PEPTIDASE A1 DOMAIN-CONTAINING PROTEIN"/>
    <property type="match status" value="1"/>
</dbReference>
<dbReference type="InterPro" id="IPR001461">
    <property type="entry name" value="Aspartic_peptidase_A1"/>
</dbReference>
<dbReference type="InterPro" id="IPR051708">
    <property type="entry name" value="Plant_Aspart_Prot_A1"/>
</dbReference>
<name>A0A9Q1JVX7_9CARY</name>
<dbReference type="PROSITE" id="PS00141">
    <property type="entry name" value="ASP_PROTEASE"/>
    <property type="match status" value="1"/>
</dbReference>
<evidence type="ECO:0000256" key="8">
    <source>
        <dbReference type="SAM" id="SignalP"/>
    </source>
</evidence>
<feature type="domain" description="Peptidase A1" evidence="9">
    <location>
        <begin position="88"/>
        <end position="461"/>
    </location>
</feature>
<dbReference type="Proteomes" id="UP001153076">
    <property type="component" value="Unassembled WGS sequence"/>
</dbReference>
<dbReference type="SUPFAM" id="SSF50630">
    <property type="entry name" value="Acid proteases"/>
    <property type="match status" value="1"/>
</dbReference>
<dbReference type="InterPro" id="IPR021109">
    <property type="entry name" value="Peptidase_aspartic_dom_sf"/>
</dbReference>
<dbReference type="PANTHER" id="PTHR47967">
    <property type="entry name" value="OS07G0603500 PROTEIN-RELATED"/>
    <property type="match status" value="1"/>
</dbReference>
<evidence type="ECO:0000313" key="10">
    <source>
        <dbReference type="EMBL" id="KAJ8432053.1"/>
    </source>
</evidence>
<dbReference type="CDD" id="cd05476">
    <property type="entry name" value="pepsin_A_like_plant"/>
    <property type="match status" value="1"/>
</dbReference>
<evidence type="ECO:0000256" key="7">
    <source>
        <dbReference type="RuleBase" id="RU000454"/>
    </source>
</evidence>
<keyword evidence="3 7" id="KW-0064">Aspartyl protease</keyword>
<feature type="signal peptide" evidence="8">
    <location>
        <begin position="1"/>
        <end position="23"/>
    </location>
</feature>
<evidence type="ECO:0000256" key="3">
    <source>
        <dbReference type="ARBA" id="ARBA00022750"/>
    </source>
</evidence>
<evidence type="ECO:0000256" key="5">
    <source>
        <dbReference type="ARBA" id="ARBA00023180"/>
    </source>
</evidence>
<organism evidence="10 11">
    <name type="scientific">Carnegiea gigantea</name>
    <dbReference type="NCBI Taxonomy" id="171969"/>
    <lineage>
        <taxon>Eukaryota</taxon>
        <taxon>Viridiplantae</taxon>
        <taxon>Streptophyta</taxon>
        <taxon>Embryophyta</taxon>
        <taxon>Tracheophyta</taxon>
        <taxon>Spermatophyta</taxon>
        <taxon>Magnoliopsida</taxon>
        <taxon>eudicotyledons</taxon>
        <taxon>Gunneridae</taxon>
        <taxon>Pentapetalae</taxon>
        <taxon>Caryophyllales</taxon>
        <taxon>Cactineae</taxon>
        <taxon>Cactaceae</taxon>
        <taxon>Cactoideae</taxon>
        <taxon>Echinocereeae</taxon>
        <taxon>Carnegiea</taxon>
    </lineage>
</organism>
<dbReference type="InterPro" id="IPR034161">
    <property type="entry name" value="Pepsin-like_plant"/>
</dbReference>
<feature type="active site" evidence="6">
    <location>
        <position position="106"/>
    </location>
</feature>
<protein>
    <recommendedName>
        <fullName evidence="9">Peptidase A1 domain-containing protein</fullName>
    </recommendedName>
</protein>
<dbReference type="Pfam" id="PF14541">
    <property type="entry name" value="TAXi_C"/>
    <property type="match status" value="1"/>
</dbReference>
<evidence type="ECO:0000259" key="9">
    <source>
        <dbReference type="PROSITE" id="PS51767"/>
    </source>
</evidence>
<evidence type="ECO:0000256" key="6">
    <source>
        <dbReference type="PIRSR" id="PIRSR601461-1"/>
    </source>
</evidence>
<keyword evidence="4 7" id="KW-0378">Hydrolase</keyword>
<dbReference type="InterPro" id="IPR032799">
    <property type="entry name" value="TAXi_C"/>
</dbReference>
<reference evidence="10" key="1">
    <citation type="submission" date="2022-04" db="EMBL/GenBank/DDBJ databases">
        <title>Carnegiea gigantea Genome sequencing and assembly v2.</title>
        <authorList>
            <person name="Copetti D."/>
            <person name="Sanderson M.J."/>
            <person name="Burquez A."/>
            <person name="Wojciechowski M.F."/>
        </authorList>
    </citation>
    <scope>NUCLEOTIDE SEQUENCE</scope>
    <source>
        <strain evidence="10">SGP5-SGP5p</strain>
        <tissue evidence="10">Aerial part</tissue>
    </source>
</reference>
<keyword evidence="2 7" id="KW-0645">Protease</keyword>
<gene>
    <name evidence="10" type="ORF">Cgig2_016332</name>
</gene>
<comment type="similarity">
    <text evidence="1 7">Belongs to the peptidase A1 family.</text>
</comment>
<feature type="chain" id="PRO_5040112145" description="Peptidase A1 domain-containing protein" evidence="8">
    <location>
        <begin position="24"/>
        <end position="496"/>
    </location>
</feature>
<dbReference type="InterPro" id="IPR032861">
    <property type="entry name" value="TAXi_N"/>
</dbReference>
<accession>A0A9Q1JVX7</accession>
<dbReference type="GO" id="GO:0004190">
    <property type="term" value="F:aspartic-type endopeptidase activity"/>
    <property type="evidence" value="ECO:0007669"/>
    <property type="project" value="UniProtKB-KW"/>
</dbReference>
<dbReference type="PROSITE" id="PS51767">
    <property type="entry name" value="PEPTIDASE_A1"/>
    <property type="match status" value="1"/>
</dbReference>
<dbReference type="GO" id="GO:0005576">
    <property type="term" value="C:extracellular region"/>
    <property type="evidence" value="ECO:0007669"/>
    <property type="project" value="TreeGrafter"/>
</dbReference>
<dbReference type="OrthoDB" id="2747330at2759"/>
<dbReference type="GO" id="GO:0006508">
    <property type="term" value="P:proteolysis"/>
    <property type="evidence" value="ECO:0007669"/>
    <property type="project" value="UniProtKB-KW"/>
</dbReference>
<dbReference type="InterPro" id="IPR033121">
    <property type="entry name" value="PEPTIDASE_A1"/>
</dbReference>
<feature type="active site" evidence="6">
    <location>
        <position position="333"/>
    </location>
</feature>
<comment type="caution">
    <text evidence="10">The sequence shown here is derived from an EMBL/GenBank/DDBJ whole genome shotgun (WGS) entry which is preliminary data.</text>
</comment>
<dbReference type="Gene3D" id="2.40.70.10">
    <property type="entry name" value="Acid Proteases"/>
    <property type="match status" value="2"/>
</dbReference>
<dbReference type="EMBL" id="JAKOGI010000641">
    <property type="protein sequence ID" value="KAJ8432053.1"/>
    <property type="molecule type" value="Genomic_DNA"/>
</dbReference>
<keyword evidence="11" id="KW-1185">Reference proteome</keyword>
<proteinExistence type="inferred from homology"/>
<evidence type="ECO:0000256" key="4">
    <source>
        <dbReference type="ARBA" id="ARBA00022801"/>
    </source>
</evidence>
<dbReference type="Pfam" id="PF14543">
    <property type="entry name" value="TAXi_N"/>
    <property type="match status" value="1"/>
</dbReference>
<dbReference type="InterPro" id="IPR001969">
    <property type="entry name" value="Aspartic_peptidase_AS"/>
</dbReference>
<keyword evidence="5" id="KW-0325">Glycoprotein</keyword>
<dbReference type="PRINTS" id="PR00792">
    <property type="entry name" value="PEPSIN"/>
</dbReference>
<evidence type="ECO:0000313" key="11">
    <source>
        <dbReference type="Proteomes" id="UP001153076"/>
    </source>
</evidence>
<dbReference type="AlphaFoldDB" id="A0A9Q1JVX7"/>
<evidence type="ECO:0000256" key="1">
    <source>
        <dbReference type="ARBA" id="ARBA00007447"/>
    </source>
</evidence>
<keyword evidence="8" id="KW-0732">Signal</keyword>
<evidence type="ECO:0000256" key="2">
    <source>
        <dbReference type="ARBA" id="ARBA00022670"/>
    </source>
</evidence>
<sequence>MASVFLCFLSLSAFLILTSSSSSTPTITLTLSPILPTNSSSNQWEFISNITKSTLARAHHLKNPHSSSSSVLHGTEKVPLFARSYGGYSVPLSFGTPPQTIPLVFDTGSSLVWVPCTSRYVCTNCTFAHVDPSKIPTFKPNLSSSNSLVGCFSPKCAWLFGPDVKARCPDCGPNPNPANCSRTCPVYLIKYGLGATAGLAVSDNLNLPHHVARGFLFGCSVLSARQPEGIAGFGRAPTSLPNQLNLRKFSYCLLSHKFNDQPKSSDLILTGAGKSGGAGGVAYTPFGKNPAKFPYNEYYYVYLRSITVGKKEVKLPIQLLRPGPNGNGGTVVDSGSTLTFMDKAAFDPLVAEFAAQMGQVKRAPEAEALSGFGLCLDVSREQNVSLPGLVFHFKGGAQMELPLPNYFLLVSDLGALCLSIVSGSSPAGPDVPVGPAIILGNIQQQNFYIEYDLEKQRVPDGSCIPELVLGNLEPNSTHCLPWKIGNFIGTRVLGGY</sequence>